<proteinExistence type="predicted"/>
<evidence type="ECO:0000313" key="3">
    <source>
        <dbReference type="Proteomes" id="UP000287651"/>
    </source>
</evidence>
<sequence length="87" mass="9181">MIGKEAASIVSTKEQGSAIASGEKHDSEDTPDAGASNNVKIVKDLTVGFLDLDLRVCSIYARAFLESIPHIAPPLPPSTQSMQTLSL</sequence>
<comment type="caution">
    <text evidence="2">The sequence shown here is derived from an EMBL/GenBank/DDBJ whole genome shotgun (WGS) entry which is preliminary data.</text>
</comment>
<gene>
    <name evidence="2" type="ORF">B296_00052986</name>
</gene>
<dbReference type="AlphaFoldDB" id="A0A426YA51"/>
<evidence type="ECO:0000256" key="1">
    <source>
        <dbReference type="SAM" id="MobiDB-lite"/>
    </source>
</evidence>
<feature type="region of interest" description="Disordered" evidence="1">
    <location>
        <begin position="1"/>
        <end position="37"/>
    </location>
</feature>
<evidence type="ECO:0000313" key="2">
    <source>
        <dbReference type="EMBL" id="RRT48566.1"/>
    </source>
</evidence>
<organism evidence="2 3">
    <name type="scientific">Ensete ventricosum</name>
    <name type="common">Abyssinian banana</name>
    <name type="synonym">Musa ensete</name>
    <dbReference type="NCBI Taxonomy" id="4639"/>
    <lineage>
        <taxon>Eukaryota</taxon>
        <taxon>Viridiplantae</taxon>
        <taxon>Streptophyta</taxon>
        <taxon>Embryophyta</taxon>
        <taxon>Tracheophyta</taxon>
        <taxon>Spermatophyta</taxon>
        <taxon>Magnoliopsida</taxon>
        <taxon>Liliopsida</taxon>
        <taxon>Zingiberales</taxon>
        <taxon>Musaceae</taxon>
        <taxon>Ensete</taxon>
    </lineage>
</organism>
<name>A0A426YA51_ENSVE</name>
<dbReference type="EMBL" id="AMZH03013868">
    <property type="protein sequence ID" value="RRT48566.1"/>
    <property type="molecule type" value="Genomic_DNA"/>
</dbReference>
<reference evidence="2 3" key="1">
    <citation type="journal article" date="2014" name="Agronomy (Basel)">
        <title>A Draft Genome Sequence for Ensete ventricosum, the Drought-Tolerant Tree Against Hunger.</title>
        <authorList>
            <person name="Harrison J."/>
            <person name="Moore K.A."/>
            <person name="Paszkiewicz K."/>
            <person name="Jones T."/>
            <person name="Grant M."/>
            <person name="Ambacheew D."/>
            <person name="Muzemil S."/>
            <person name="Studholme D.J."/>
        </authorList>
    </citation>
    <scope>NUCLEOTIDE SEQUENCE [LARGE SCALE GENOMIC DNA]</scope>
</reference>
<protein>
    <submittedName>
        <fullName evidence="2">Uncharacterized protein</fullName>
    </submittedName>
</protein>
<dbReference type="Proteomes" id="UP000287651">
    <property type="component" value="Unassembled WGS sequence"/>
</dbReference>
<accession>A0A426YA51</accession>